<accession>K4IUY0</accession>
<dbReference type="AlphaFoldDB" id="K4IUY0"/>
<dbReference type="EMBL" id="CP003879">
    <property type="protein sequence ID" value="AFU69285.1"/>
    <property type="molecule type" value="Genomic_DNA"/>
</dbReference>
<evidence type="ECO:0000313" key="2">
    <source>
        <dbReference type="EMBL" id="AFU69285.1"/>
    </source>
</evidence>
<keyword evidence="1" id="KW-0472">Membrane</keyword>
<dbReference type="KEGG" id="ptq:P700755_002526"/>
<evidence type="ECO:0000313" key="3">
    <source>
        <dbReference type="Proteomes" id="UP000008514"/>
    </source>
</evidence>
<evidence type="ECO:0000256" key="1">
    <source>
        <dbReference type="SAM" id="Phobius"/>
    </source>
</evidence>
<reference evidence="2" key="2">
    <citation type="submission" date="2012-09" db="EMBL/GenBank/DDBJ databases">
        <title>The complete sequence of Psychroflexus torquis an extreme psychrophile from sea-ice that is stimulated by light.</title>
        <authorList>
            <person name="Feng S."/>
            <person name="Powell S.M."/>
            <person name="Bowman J.P."/>
        </authorList>
    </citation>
    <scope>NUCLEOTIDE SEQUENCE [LARGE SCALE GENOMIC DNA]</scope>
    <source>
        <strain evidence="2">ATCC 700755</strain>
    </source>
</reference>
<protein>
    <submittedName>
        <fullName evidence="2">Uncharacterized protein</fullName>
    </submittedName>
</protein>
<reference evidence="2" key="1">
    <citation type="submission" date="2006-03" db="EMBL/GenBank/DDBJ databases">
        <authorList>
            <person name="Bowman J."/>
            <person name="Ferriera S."/>
            <person name="Johnson J."/>
            <person name="Kravitz S."/>
            <person name="Halpern A."/>
            <person name="Remington K."/>
            <person name="Beeson K."/>
            <person name="Tran B."/>
            <person name="Rogers Y.-H."/>
            <person name="Friedman R."/>
            <person name="Venter J.C."/>
        </authorList>
    </citation>
    <scope>NUCLEOTIDE SEQUENCE [LARGE SCALE GENOMIC DNA]</scope>
    <source>
        <strain evidence="2">ATCC 700755</strain>
    </source>
</reference>
<proteinExistence type="predicted"/>
<feature type="transmembrane region" description="Helical" evidence="1">
    <location>
        <begin position="20"/>
        <end position="39"/>
    </location>
</feature>
<dbReference type="HOGENOM" id="CLU_2790967_0_0_10"/>
<dbReference type="STRING" id="313595.P700755_002526"/>
<keyword evidence="1" id="KW-0812">Transmembrane</keyword>
<gene>
    <name evidence="2" type="ordered locus">P700755_002526</name>
</gene>
<sequence length="68" mass="8230">MPLLLAPHLGRLSETQDLSMVILAFFTMLSFITFYLIYFRLYKERSEILNDYKENFLNKKIYIKFEVV</sequence>
<name>K4IUY0_PSYTT</name>
<keyword evidence="1" id="KW-1133">Transmembrane helix</keyword>
<dbReference type="Proteomes" id="UP000008514">
    <property type="component" value="Chromosome"/>
</dbReference>
<keyword evidence="3" id="KW-1185">Reference proteome</keyword>
<organism evidence="2 3">
    <name type="scientific">Psychroflexus torquis (strain ATCC 700755 / CIP 106069 / ACAM 623)</name>
    <dbReference type="NCBI Taxonomy" id="313595"/>
    <lineage>
        <taxon>Bacteria</taxon>
        <taxon>Pseudomonadati</taxon>
        <taxon>Bacteroidota</taxon>
        <taxon>Flavobacteriia</taxon>
        <taxon>Flavobacteriales</taxon>
        <taxon>Flavobacteriaceae</taxon>
        <taxon>Psychroflexus</taxon>
    </lineage>
</organism>